<reference evidence="1 2" key="1">
    <citation type="submission" date="2023-04" db="EMBL/GenBank/DDBJ databases">
        <title>Genome of Basidiobolus ranarum AG-B5.</title>
        <authorList>
            <person name="Stajich J.E."/>
            <person name="Carter-House D."/>
            <person name="Gryganskyi A."/>
        </authorList>
    </citation>
    <scope>NUCLEOTIDE SEQUENCE [LARGE SCALE GENOMIC DNA]</scope>
    <source>
        <strain evidence="1 2">AG-B5</strain>
    </source>
</reference>
<keyword evidence="2" id="KW-1185">Reference proteome</keyword>
<name>A0ABR2WTK7_9FUNG</name>
<accession>A0ABR2WTK7</accession>
<gene>
    <name evidence="1" type="ORF">K7432_007310</name>
</gene>
<sequence length="285" mass="31861">MVCLQMRIQGSRKGKGSGSLHSVSSQLPVISDMLKSFLCSLLLSMLLLCQGAVSIPTTEESSSEAIVKRDLYEMQMSELDSELLGLNADKLKVISRIAKRMTPIILHMTVGDILEAGGFMDTKKKLDQFSGIEKSGLEEGDEHVSTLLKRDLSEEVYSPEESSLLDSKLLEIGLEEDKDGILGLGRITRFGFRIVSRLVISTVLNRLIPGYKNITVGDLLGRYYAPEFTPAIVSFLNTKLPKIFEYDITLLGPGFERFKRIYNSIRLKSRWGYLKSILFGTPIWV</sequence>
<dbReference type="Proteomes" id="UP001479436">
    <property type="component" value="Unassembled WGS sequence"/>
</dbReference>
<evidence type="ECO:0000313" key="2">
    <source>
        <dbReference type="Proteomes" id="UP001479436"/>
    </source>
</evidence>
<protein>
    <submittedName>
        <fullName evidence="1">Uncharacterized protein</fullName>
    </submittedName>
</protein>
<comment type="caution">
    <text evidence="1">The sequence shown here is derived from an EMBL/GenBank/DDBJ whole genome shotgun (WGS) entry which is preliminary data.</text>
</comment>
<organism evidence="1 2">
    <name type="scientific">Basidiobolus ranarum</name>
    <dbReference type="NCBI Taxonomy" id="34480"/>
    <lineage>
        <taxon>Eukaryota</taxon>
        <taxon>Fungi</taxon>
        <taxon>Fungi incertae sedis</taxon>
        <taxon>Zoopagomycota</taxon>
        <taxon>Entomophthoromycotina</taxon>
        <taxon>Basidiobolomycetes</taxon>
        <taxon>Basidiobolales</taxon>
        <taxon>Basidiobolaceae</taxon>
        <taxon>Basidiobolus</taxon>
    </lineage>
</organism>
<proteinExistence type="predicted"/>
<dbReference type="EMBL" id="JASJQH010000356">
    <property type="protein sequence ID" value="KAK9764856.1"/>
    <property type="molecule type" value="Genomic_DNA"/>
</dbReference>
<evidence type="ECO:0000313" key="1">
    <source>
        <dbReference type="EMBL" id="KAK9764856.1"/>
    </source>
</evidence>